<feature type="compositionally biased region" description="Polar residues" evidence="1">
    <location>
        <begin position="391"/>
        <end position="401"/>
    </location>
</feature>
<gene>
    <name evidence="3" type="primary">LOC111008776</name>
</gene>
<evidence type="ECO:0000313" key="2">
    <source>
        <dbReference type="Proteomes" id="UP000504603"/>
    </source>
</evidence>
<evidence type="ECO:0000313" key="3">
    <source>
        <dbReference type="RefSeq" id="XP_022137282.1"/>
    </source>
</evidence>
<feature type="region of interest" description="Disordered" evidence="1">
    <location>
        <begin position="484"/>
        <end position="541"/>
    </location>
</feature>
<protein>
    <submittedName>
        <fullName evidence="3">Uncharacterized protein LOC111008776 isoform X1</fullName>
    </submittedName>
</protein>
<dbReference type="RefSeq" id="XP_022137282.1">
    <property type="nucleotide sequence ID" value="XM_022281590.1"/>
</dbReference>
<sequence length="1135" mass="128967">MAKRSDFAQKLLDDLRLRKERMAAASQTSNRSKTTTIDAYAYSKQIHRGSKNTKTHGMSVPKTGSTANTRYGGGNKSLMTENNSNQIVPYTRGRNSEQIGDLSMALAFALENGGKLRGNTSSGNNLMLGFLQQIGRRSFEIGKMTKRGSLDRNHSASGYFPTISHLHIKEISKGAQKLNQILRTCSNGRNFGTCSIEIGQELLKGAMDLEESLRMLVNLHEASEHMINPQQKNRIVLLENEEDAEENKDETPDQKFYQPRFSLDKFSLNSHSSQEVKGNGQNKKLATLRYTAEGVNFNREEQPMTTVKLSFHRRSATYGHDVKTSNTQEKVGISNVIAKLMGLDYLSDNSNYTHQDSGSKQKVTQKDLQPTARGITRKAEPRTNIKESRSNSRNPRPTISEKNSALVNTIIVPQAVNNFPTNDASLQAITIRGKPSWKDIEGRRPQTSPSTPTITVFKQQNKNEIRQRVTSQKDHQEGLTKQLHIKHREQKGTDRDEHREVLKNGVPQKDYREGDMKHHHQKHRELNTTERDQKRGELKKNGVQQMEAQLHKKSEHAIILQGYKERTPPIEKRYLDKLQSRTQQQPPNIPKNQQPPILHKVETGEINHHTEEKKQRTGKQMVQERNQKRSGVTSKSLTKPVHDTCTFPKKQQDMNHVRQSKKSCKETITARHSSSVPNNRCPENPSRENNCYDANDKTTEITHKTVEQSSASRDSETTFGKEQVVEMQHAKGPVKNDPESTKMQKSEGPIISETYTRKQKSPTLQEVEQEKRDKINALDRCVNREARRLFPTLSGEMPTISPLIEHDKINALDGPEILGANGSKEVEARMVESGVTVVSVQPPNSTQDSREETEQVLTLPSPAGDECHSLKEPQISAPDDRYMQCQKTIPFSTSSQQDQRSVLGRGEINSSKVVINAVEEAEKYNMNTLYPSHLADLHSLSKSRKQETLTESENHLKQTLITSEWFLNAAEALFKLNIPSFILHESGHGHPKNGRNLTIDCSYELMKRKGIRQELNNRPCTNISLRSKKIGSLDDLIKQLHRDVEAFKFYGKNGDLECEVQDYLPKMLEIDIYNQEPDLNSMWDMGWNETTLVFLEREEVVRDVEKHVLSGLLDEVTRDLVHVCHLLTKRWGIEI</sequence>
<accession>A0A6J1C7U2</accession>
<dbReference type="GeneID" id="111008776"/>
<evidence type="ECO:0000256" key="1">
    <source>
        <dbReference type="SAM" id="MobiDB-lite"/>
    </source>
</evidence>
<feature type="compositionally biased region" description="Basic and acidic residues" evidence="1">
    <location>
        <begin position="377"/>
        <end position="390"/>
    </location>
</feature>
<reference evidence="3" key="1">
    <citation type="submission" date="2025-08" db="UniProtKB">
        <authorList>
            <consortium name="RefSeq"/>
        </authorList>
    </citation>
    <scope>IDENTIFICATION</scope>
    <source>
        <strain evidence="3">OHB3-1</strain>
    </source>
</reference>
<dbReference type="PANTHER" id="PTHR34282:SF1">
    <property type="entry name" value="DUF3741 DOMAIN-CONTAINING PROTEIN"/>
    <property type="match status" value="1"/>
</dbReference>
<feature type="compositionally biased region" description="Basic and acidic residues" evidence="1">
    <location>
        <begin position="490"/>
        <end position="502"/>
    </location>
</feature>
<feature type="compositionally biased region" description="Basic and acidic residues" evidence="1">
    <location>
        <begin position="524"/>
        <end position="540"/>
    </location>
</feature>
<feature type="region of interest" description="Disordered" evidence="1">
    <location>
        <begin position="609"/>
        <end position="647"/>
    </location>
</feature>
<dbReference type="Proteomes" id="UP000504603">
    <property type="component" value="Unplaced"/>
</dbReference>
<keyword evidence="2" id="KW-1185">Reference proteome</keyword>
<name>A0A6J1C7U2_MOMCH</name>
<feature type="region of interest" description="Disordered" evidence="1">
    <location>
        <begin position="49"/>
        <end position="80"/>
    </location>
</feature>
<feature type="compositionally biased region" description="Polar residues" evidence="1">
    <location>
        <begin position="351"/>
        <end position="368"/>
    </location>
</feature>
<feature type="compositionally biased region" description="Polar residues" evidence="1">
    <location>
        <begin position="618"/>
        <end position="637"/>
    </location>
</feature>
<feature type="region of interest" description="Disordered" evidence="1">
    <location>
        <begin position="351"/>
        <end position="401"/>
    </location>
</feature>
<proteinExistence type="predicted"/>
<feature type="region of interest" description="Disordered" evidence="1">
    <location>
        <begin position="666"/>
        <end position="693"/>
    </location>
</feature>
<organism evidence="2 3">
    <name type="scientific">Momordica charantia</name>
    <name type="common">Bitter gourd</name>
    <name type="synonym">Balsam pear</name>
    <dbReference type="NCBI Taxonomy" id="3673"/>
    <lineage>
        <taxon>Eukaryota</taxon>
        <taxon>Viridiplantae</taxon>
        <taxon>Streptophyta</taxon>
        <taxon>Embryophyta</taxon>
        <taxon>Tracheophyta</taxon>
        <taxon>Spermatophyta</taxon>
        <taxon>Magnoliopsida</taxon>
        <taxon>eudicotyledons</taxon>
        <taxon>Gunneridae</taxon>
        <taxon>Pentapetalae</taxon>
        <taxon>rosids</taxon>
        <taxon>fabids</taxon>
        <taxon>Cucurbitales</taxon>
        <taxon>Cucurbitaceae</taxon>
        <taxon>Momordiceae</taxon>
        <taxon>Momordica</taxon>
    </lineage>
</organism>
<dbReference type="OrthoDB" id="761625at2759"/>
<dbReference type="KEGG" id="mcha:111008776"/>
<dbReference type="PANTHER" id="PTHR34282">
    <property type="entry name" value="OS01G0228800 PROTEIN-RELATED"/>
    <property type="match status" value="1"/>
</dbReference>
<dbReference type="AlphaFoldDB" id="A0A6J1C7U2"/>